<organism evidence="3 4">
    <name type="scientific">Rhodococcus cercidiphylli</name>
    <dbReference type="NCBI Taxonomy" id="489916"/>
    <lineage>
        <taxon>Bacteria</taxon>
        <taxon>Bacillati</taxon>
        <taxon>Actinomycetota</taxon>
        <taxon>Actinomycetes</taxon>
        <taxon>Mycobacteriales</taxon>
        <taxon>Nocardiaceae</taxon>
        <taxon>Rhodococcus</taxon>
    </lineage>
</organism>
<dbReference type="Proteomes" id="UP001185899">
    <property type="component" value="Unassembled WGS sequence"/>
</dbReference>
<dbReference type="PANTHER" id="PTHR43861">
    <property type="entry name" value="TRANS-ACONITATE 2-METHYLTRANSFERASE-RELATED"/>
    <property type="match status" value="1"/>
</dbReference>
<gene>
    <name evidence="3" type="ORF">R3P95_08925</name>
</gene>
<dbReference type="Pfam" id="PF13649">
    <property type="entry name" value="Methyltransf_25"/>
    <property type="match status" value="1"/>
</dbReference>
<dbReference type="RefSeq" id="WP_317548088.1">
    <property type="nucleotide sequence ID" value="NZ_JAWLKE010000003.1"/>
</dbReference>
<comment type="caution">
    <text evidence="3">The sequence shown here is derived from an EMBL/GenBank/DDBJ whole genome shotgun (WGS) entry which is preliminary data.</text>
</comment>
<feature type="domain" description="Methyltransferase" evidence="2">
    <location>
        <begin position="104"/>
        <end position="192"/>
    </location>
</feature>
<keyword evidence="4" id="KW-1185">Reference proteome</keyword>
<dbReference type="CDD" id="cd02440">
    <property type="entry name" value="AdoMet_MTases"/>
    <property type="match status" value="1"/>
</dbReference>
<dbReference type="PANTHER" id="PTHR43861:SF3">
    <property type="entry name" value="PUTATIVE (AFU_ORTHOLOGUE AFUA_2G14390)-RELATED"/>
    <property type="match status" value="1"/>
</dbReference>
<proteinExistence type="predicted"/>
<dbReference type="Gene3D" id="3.40.50.150">
    <property type="entry name" value="Vaccinia Virus protein VP39"/>
    <property type="match status" value="1"/>
</dbReference>
<keyword evidence="3" id="KW-0489">Methyltransferase</keyword>
<dbReference type="EC" id="2.1.1.-" evidence="3"/>
<sequence length="271" mass="29649">MSRVRSQERGRPQWWSCCQPPPVRLQQRMSLIYCTPGGTVDRRNHNLHRQVSLSDRAVARTGRRRSLDSSDWDDRYRCVEHPWGSAPAAALSARFAELTPGRAVDLGCGDGRHARWLADAGWTVHAVDFSSVAIELARSGGEDRSIDYTVADVRAWEPSEPVELVAIGFLHLPVDELVAVIAGAASWLAPSGRLLYLGHALENFTHGIGGPPDPSILPAIDDLARAASGLQVRELGHLVRPFGEGRAIDVLLHAQPWGTAAHRDLKNGTFT</sequence>
<evidence type="ECO:0000313" key="3">
    <source>
        <dbReference type="EMBL" id="MDV6230667.1"/>
    </source>
</evidence>
<reference evidence="3 4" key="1">
    <citation type="submission" date="2023-10" db="EMBL/GenBank/DDBJ databases">
        <title>Development of a sustainable strategy for remediation of hydrocarbon-contaminated territories based on the waste exchange concept.</title>
        <authorList>
            <person name="Krivoruchko A."/>
        </authorList>
    </citation>
    <scope>NUCLEOTIDE SEQUENCE [LARGE SCALE GENOMIC DNA]</scope>
    <source>
        <strain evidence="3 4">IEGM 1322</strain>
    </source>
</reference>
<evidence type="ECO:0000256" key="1">
    <source>
        <dbReference type="ARBA" id="ARBA00022679"/>
    </source>
</evidence>
<protein>
    <submittedName>
        <fullName evidence="3">Class I SAM-dependent methyltransferase</fullName>
        <ecNumber evidence="3">2.1.1.-</ecNumber>
    </submittedName>
</protein>
<dbReference type="EMBL" id="JAWLKE010000003">
    <property type="protein sequence ID" value="MDV6230667.1"/>
    <property type="molecule type" value="Genomic_DNA"/>
</dbReference>
<dbReference type="InterPro" id="IPR029063">
    <property type="entry name" value="SAM-dependent_MTases_sf"/>
</dbReference>
<dbReference type="SUPFAM" id="SSF53335">
    <property type="entry name" value="S-adenosyl-L-methionine-dependent methyltransferases"/>
    <property type="match status" value="1"/>
</dbReference>
<dbReference type="GO" id="GO:0008168">
    <property type="term" value="F:methyltransferase activity"/>
    <property type="evidence" value="ECO:0007669"/>
    <property type="project" value="UniProtKB-KW"/>
</dbReference>
<evidence type="ECO:0000259" key="2">
    <source>
        <dbReference type="Pfam" id="PF13649"/>
    </source>
</evidence>
<dbReference type="GO" id="GO:0032259">
    <property type="term" value="P:methylation"/>
    <property type="evidence" value="ECO:0007669"/>
    <property type="project" value="UniProtKB-KW"/>
</dbReference>
<name>A0ABU4AWQ7_9NOCA</name>
<keyword evidence="1 3" id="KW-0808">Transferase</keyword>
<evidence type="ECO:0000313" key="4">
    <source>
        <dbReference type="Proteomes" id="UP001185899"/>
    </source>
</evidence>
<dbReference type="InterPro" id="IPR041698">
    <property type="entry name" value="Methyltransf_25"/>
</dbReference>
<accession>A0ABU4AWQ7</accession>